<dbReference type="EMBL" id="AP021874">
    <property type="protein sequence ID" value="BBO72077.1"/>
    <property type="molecule type" value="Genomic_DNA"/>
</dbReference>
<keyword evidence="2" id="KW-1185">Reference proteome</keyword>
<gene>
    <name evidence="1" type="ORF">DSCA_60070</name>
</gene>
<dbReference type="AlphaFoldDB" id="A0A5K7Z672"/>
<proteinExistence type="predicted"/>
<evidence type="ECO:0000313" key="2">
    <source>
        <dbReference type="Proteomes" id="UP000427906"/>
    </source>
</evidence>
<reference evidence="1 2" key="1">
    <citation type="submission" date="2019-11" db="EMBL/GenBank/DDBJ databases">
        <title>Comparative genomics of hydrocarbon-degrading Desulfosarcina strains.</title>
        <authorList>
            <person name="Watanabe M."/>
            <person name="Kojima H."/>
            <person name="Fukui M."/>
        </authorList>
    </citation>
    <scope>NUCLEOTIDE SEQUENCE [LARGE SCALE GENOMIC DNA]</scope>
    <source>
        <strain evidence="1 2">PL12</strain>
    </source>
</reference>
<name>A0A5K7Z672_9BACT</name>
<organism evidence="1 2">
    <name type="scientific">Desulfosarcina alkanivorans</name>
    <dbReference type="NCBI Taxonomy" id="571177"/>
    <lineage>
        <taxon>Bacteria</taxon>
        <taxon>Pseudomonadati</taxon>
        <taxon>Thermodesulfobacteriota</taxon>
        <taxon>Desulfobacteria</taxon>
        <taxon>Desulfobacterales</taxon>
        <taxon>Desulfosarcinaceae</taxon>
        <taxon>Desulfosarcina</taxon>
    </lineage>
</organism>
<protein>
    <submittedName>
        <fullName evidence="1">Uncharacterized protein</fullName>
    </submittedName>
</protein>
<evidence type="ECO:0000313" key="1">
    <source>
        <dbReference type="EMBL" id="BBO72077.1"/>
    </source>
</evidence>
<dbReference type="Proteomes" id="UP000427906">
    <property type="component" value="Chromosome"/>
</dbReference>
<sequence>MRPPELYRQRRQVFVEALKNNALNIDIIKRTLVAAVRAGKWAERDFDKLFEQIFVVYEDLKHE</sequence>
<accession>A0A5K7Z672</accession>
<dbReference type="KEGG" id="dalk:DSCA_60070"/>